<feature type="transmembrane region" description="Helical" evidence="12">
    <location>
        <begin position="778"/>
        <end position="798"/>
    </location>
</feature>
<keyword evidence="8 12" id="KW-0472">Membrane</keyword>
<dbReference type="PANTHER" id="PTHR24061">
    <property type="entry name" value="CALCIUM-SENSING RECEPTOR-RELATED"/>
    <property type="match status" value="1"/>
</dbReference>
<feature type="domain" description="G-protein coupled receptors family 3 profile" evidence="14">
    <location>
        <begin position="584"/>
        <end position="848"/>
    </location>
</feature>
<feature type="signal peptide" evidence="13">
    <location>
        <begin position="1"/>
        <end position="23"/>
    </location>
</feature>
<dbReference type="InterPro" id="IPR000068">
    <property type="entry name" value="GPCR_3_Ca_sens_rcpt-rel"/>
</dbReference>
<dbReference type="Pfam" id="PF01094">
    <property type="entry name" value="ANF_receptor"/>
    <property type="match status" value="1"/>
</dbReference>
<evidence type="ECO:0000313" key="15">
    <source>
        <dbReference type="Ensembl" id="ENSSGRP00000059665.1"/>
    </source>
</evidence>
<evidence type="ECO:0000256" key="7">
    <source>
        <dbReference type="ARBA" id="ARBA00023040"/>
    </source>
</evidence>
<dbReference type="InterPro" id="IPR017979">
    <property type="entry name" value="GPCR_3_CS"/>
</dbReference>
<dbReference type="FunFam" id="2.10.50.30:FF:000002">
    <property type="entry name" value="Vomeronasal 2 receptor, h1"/>
    <property type="match status" value="1"/>
</dbReference>
<reference evidence="15" key="1">
    <citation type="submission" date="2025-08" db="UniProtKB">
        <authorList>
            <consortium name="Ensembl"/>
        </authorList>
    </citation>
    <scope>IDENTIFICATION</scope>
</reference>
<keyword evidence="4 12" id="KW-0812">Transmembrane</keyword>
<feature type="transmembrane region" description="Helical" evidence="12">
    <location>
        <begin position="810"/>
        <end position="834"/>
    </location>
</feature>
<dbReference type="InterPro" id="IPR011500">
    <property type="entry name" value="GPCR_3_9-Cys_dom"/>
</dbReference>
<dbReference type="InterPro" id="IPR000337">
    <property type="entry name" value="GPCR_3"/>
</dbReference>
<dbReference type="Gene3D" id="3.40.50.2300">
    <property type="match status" value="2"/>
</dbReference>
<reference evidence="15" key="2">
    <citation type="submission" date="2025-09" db="UniProtKB">
        <authorList>
            <consortium name="Ensembl"/>
        </authorList>
    </citation>
    <scope>IDENTIFICATION</scope>
</reference>
<evidence type="ECO:0000259" key="14">
    <source>
        <dbReference type="PROSITE" id="PS50259"/>
    </source>
</evidence>
<comment type="subcellular location">
    <subcellularLocation>
        <location evidence="1">Cell membrane</location>
        <topology evidence="1">Multi-pass membrane protein</topology>
    </subcellularLocation>
</comment>
<gene>
    <name evidence="15" type="primary">LOC107572101</name>
</gene>
<proteinExistence type="inferred from homology"/>
<dbReference type="InterPro" id="IPR001828">
    <property type="entry name" value="ANF_lig-bd_rcpt"/>
</dbReference>
<protein>
    <submittedName>
        <fullName evidence="15">Extracellular calcium-sensing receptor-like</fullName>
    </submittedName>
</protein>
<dbReference type="InterPro" id="IPR004073">
    <property type="entry name" value="GPCR_3_vmron_rcpt_2"/>
</dbReference>
<dbReference type="InterPro" id="IPR028082">
    <property type="entry name" value="Peripla_BP_I"/>
</dbReference>
<dbReference type="PANTHER" id="PTHR24061:SF528">
    <property type="entry name" value="C-FAMILY ODORANT RECEPTOR OLFCD2-RELATED"/>
    <property type="match status" value="1"/>
</dbReference>
<comment type="similarity">
    <text evidence="2">Belongs to the G-protein coupled receptor 3 family.</text>
</comment>
<dbReference type="InterPro" id="IPR038550">
    <property type="entry name" value="GPCR_3_9-Cys_sf"/>
</dbReference>
<keyword evidence="11" id="KW-0807">Transducer</keyword>
<dbReference type="SUPFAM" id="SSF53822">
    <property type="entry name" value="Periplasmic binding protein-like I"/>
    <property type="match status" value="1"/>
</dbReference>
<feature type="transmembrane region" description="Helical" evidence="12">
    <location>
        <begin position="698"/>
        <end position="717"/>
    </location>
</feature>
<dbReference type="Proteomes" id="UP000472262">
    <property type="component" value="Unassembled WGS sequence"/>
</dbReference>
<feature type="transmembrane region" description="Helical" evidence="12">
    <location>
        <begin position="745"/>
        <end position="766"/>
    </location>
</feature>
<evidence type="ECO:0000256" key="2">
    <source>
        <dbReference type="ARBA" id="ARBA00007242"/>
    </source>
</evidence>
<keyword evidence="10" id="KW-0325">Glycoprotein</keyword>
<dbReference type="GO" id="GO:0004930">
    <property type="term" value="F:G protein-coupled receptor activity"/>
    <property type="evidence" value="ECO:0007669"/>
    <property type="project" value="UniProtKB-KW"/>
</dbReference>
<dbReference type="FunFam" id="3.40.50.2300:FF:000016">
    <property type="entry name" value="Taste 1 receptor member 2"/>
    <property type="match status" value="1"/>
</dbReference>
<evidence type="ECO:0000256" key="12">
    <source>
        <dbReference type="SAM" id="Phobius"/>
    </source>
</evidence>
<keyword evidence="16" id="KW-1185">Reference proteome</keyword>
<name>A0A672PAB4_SINGR</name>
<keyword evidence="9" id="KW-0675">Receptor</keyword>
<dbReference type="CDD" id="cd15283">
    <property type="entry name" value="7tmC_V2R_pheromone"/>
    <property type="match status" value="1"/>
</dbReference>
<evidence type="ECO:0000256" key="3">
    <source>
        <dbReference type="ARBA" id="ARBA00022475"/>
    </source>
</evidence>
<dbReference type="OMA" id="TIVCERT"/>
<evidence type="ECO:0000256" key="6">
    <source>
        <dbReference type="ARBA" id="ARBA00022989"/>
    </source>
</evidence>
<evidence type="ECO:0000256" key="11">
    <source>
        <dbReference type="ARBA" id="ARBA00023224"/>
    </source>
</evidence>
<keyword evidence="6 12" id="KW-1133">Transmembrane helix</keyword>
<sequence>MAKRTVSLLLLLVVVHVFVPASTQVCSLLGQPAFPVLSSERDINIGAIFSIHRNALLKMHPFTSKPKSTTCVRLNLREFKFAQTFIFAIEEINNSTQLLPGVSLGYKIYDACNSIDLAIQSGMALMNGYEEILSDIFCSRSPAVQAIVGESSSSPTTALATVVGPFNIPVISHFATCACLSNRKRYPSFFRTIPSDYYQSRALAQLVKYFGWTWVGTVRSHSDYGNNGIAAFEEAAKQEGICIEYSEAVLRTDPQEQFLKTLEVIKKGTARVVVAFISLGDFVPLLNVIAEHNITGIQWVGSESWITSRNLAETKEYSFLFGAVGFAVVNAKLMGLREFLVNVHPDQELKNELLKEFWETAFQCSFSTSGCTGSEKLSELQNEYTDVSELRIEHKVYTAVYAVAHTLHEVLKDFKSSTNSSKGELLTPKKVRTLKYMRDVSFTMKTGENIFFDVSGDPVARYDLVNWQPAEDGSLQFKHVGFYDSSLPSEQRLQFNQEQMLWTGKSGQLPVSVCSESCPPGTRKAVQKGRPVCCYDCIPCAEGEISNGTDSSDCFPCDFEYWSNESKDKCVLKVVEFLSYTEIMGMVLCIFSFIGVLLTAMVSFLFYLHKETPIVRANNSELSFLLLFSLSLCFLCSLTFIGRPTEWSCMLRHTAFGITFVLCISCVLGKTIVVLMAFRSTLPGSNVMKWFGPAQQQLSVVSLTLIQAIACVLWLTISPPFPYMNLSYYREKIILECNVGSTLGFWAVLGYTGMLSILCFVLAFFARKLPDNFNEAKFITFSMLIFCAVWLTFIPAYVSSPGKFTVAVEIFAILVSSFGLLVCIFAPKCYIILLKPEKNTKKQMMGKSSSKIFFIFLPTSDNDFPKM</sequence>
<evidence type="ECO:0000256" key="1">
    <source>
        <dbReference type="ARBA" id="ARBA00004651"/>
    </source>
</evidence>
<dbReference type="FunFam" id="3.40.50.2300:FF:000067">
    <property type="entry name" value="Olfactory receptor C family, h1"/>
    <property type="match status" value="1"/>
</dbReference>
<dbReference type="PRINTS" id="PR00248">
    <property type="entry name" value="GPCRMGR"/>
</dbReference>
<evidence type="ECO:0000256" key="8">
    <source>
        <dbReference type="ARBA" id="ARBA00023136"/>
    </source>
</evidence>
<dbReference type="PROSITE" id="PS00981">
    <property type="entry name" value="G_PROTEIN_RECEP_F3_3"/>
    <property type="match status" value="1"/>
</dbReference>
<dbReference type="PRINTS" id="PR01535">
    <property type="entry name" value="VOMERONASL2R"/>
</dbReference>
<keyword evidence="7" id="KW-0297">G-protein coupled receptor</keyword>
<dbReference type="PROSITE" id="PS50259">
    <property type="entry name" value="G_PROTEIN_RECEP_F3_4"/>
    <property type="match status" value="1"/>
</dbReference>
<feature type="transmembrane region" description="Helical" evidence="12">
    <location>
        <begin position="620"/>
        <end position="642"/>
    </location>
</feature>
<organism evidence="15 16">
    <name type="scientific">Sinocyclocheilus grahami</name>
    <name type="common">Dianchi golden-line fish</name>
    <name type="synonym">Barbus grahami</name>
    <dbReference type="NCBI Taxonomy" id="75366"/>
    <lineage>
        <taxon>Eukaryota</taxon>
        <taxon>Metazoa</taxon>
        <taxon>Chordata</taxon>
        <taxon>Craniata</taxon>
        <taxon>Vertebrata</taxon>
        <taxon>Euteleostomi</taxon>
        <taxon>Actinopterygii</taxon>
        <taxon>Neopterygii</taxon>
        <taxon>Teleostei</taxon>
        <taxon>Ostariophysi</taxon>
        <taxon>Cypriniformes</taxon>
        <taxon>Cyprinidae</taxon>
        <taxon>Cyprininae</taxon>
        <taxon>Sinocyclocheilus</taxon>
    </lineage>
</organism>
<dbReference type="InParanoid" id="A0A672PAB4"/>
<accession>A0A672PAB4</accession>
<evidence type="ECO:0000256" key="10">
    <source>
        <dbReference type="ARBA" id="ARBA00023180"/>
    </source>
</evidence>
<feature type="transmembrane region" description="Helical" evidence="12">
    <location>
        <begin position="583"/>
        <end position="608"/>
    </location>
</feature>
<evidence type="ECO:0000256" key="5">
    <source>
        <dbReference type="ARBA" id="ARBA00022729"/>
    </source>
</evidence>
<evidence type="ECO:0000256" key="4">
    <source>
        <dbReference type="ARBA" id="ARBA00022692"/>
    </source>
</evidence>
<feature type="chain" id="PRO_5025367123" evidence="13">
    <location>
        <begin position="24"/>
        <end position="867"/>
    </location>
</feature>
<keyword evidence="3" id="KW-1003">Cell membrane</keyword>
<dbReference type="Gene3D" id="2.10.50.30">
    <property type="entry name" value="GPCR, family 3, nine cysteines domain"/>
    <property type="match status" value="1"/>
</dbReference>
<evidence type="ECO:0000256" key="13">
    <source>
        <dbReference type="SAM" id="SignalP"/>
    </source>
</evidence>
<dbReference type="Pfam" id="PF00003">
    <property type="entry name" value="7tm_3"/>
    <property type="match status" value="1"/>
</dbReference>
<keyword evidence="5 13" id="KW-0732">Signal</keyword>
<evidence type="ECO:0000256" key="9">
    <source>
        <dbReference type="ARBA" id="ARBA00023170"/>
    </source>
</evidence>
<feature type="transmembrane region" description="Helical" evidence="12">
    <location>
        <begin position="654"/>
        <end position="678"/>
    </location>
</feature>
<dbReference type="CDD" id="cd06364">
    <property type="entry name" value="PBP1_CaSR"/>
    <property type="match status" value="1"/>
</dbReference>
<dbReference type="AlphaFoldDB" id="A0A672PAB4"/>
<dbReference type="Pfam" id="PF07562">
    <property type="entry name" value="NCD3G"/>
    <property type="match status" value="1"/>
</dbReference>
<dbReference type="InterPro" id="IPR017978">
    <property type="entry name" value="GPCR_3_C"/>
</dbReference>
<evidence type="ECO:0000313" key="16">
    <source>
        <dbReference type="Proteomes" id="UP000472262"/>
    </source>
</evidence>
<dbReference type="Ensembl" id="ENSSGRT00000063668.1">
    <property type="protein sequence ID" value="ENSSGRP00000059665.1"/>
    <property type="gene ID" value="ENSSGRG00000031024.1"/>
</dbReference>
<dbReference type="GO" id="GO:0005886">
    <property type="term" value="C:plasma membrane"/>
    <property type="evidence" value="ECO:0007669"/>
    <property type="project" value="UniProtKB-SubCell"/>
</dbReference>